<name>A0A409W685_9AGAR</name>
<dbReference type="GO" id="GO:0008270">
    <property type="term" value="F:zinc ion binding"/>
    <property type="evidence" value="ECO:0007669"/>
    <property type="project" value="UniProtKB-UniRule"/>
</dbReference>
<protein>
    <recommendedName>
        <fullName evidence="5">Carbonic anhydrase</fullName>
        <ecNumber evidence="5">4.2.1.1</ecNumber>
    </recommendedName>
    <alternativeName>
        <fullName evidence="5">Carbonate dehydratase</fullName>
    </alternativeName>
</protein>
<feature type="binding site" evidence="4">
    <location>
        <position position="39"/>
    </location>
    <ligand>
        <name>Zn(2+)</name>
        <dbReference type="ChEBI" id="CHEBI:29105"/>
    </ligand>
</feature>
<organism evidence="6 7">
    <name type="scientific">Gymnopilus dilepis</name>
    <dbReference type="NCBI Taxonomy" id="231916"/>
    <lineage>
        <taxon>Eukaryota</taxon>
        <taxon>Fungi</taxon>
        <taxon>Dikarya</taxon>
        <taxon>Basidiomycota</taxon>
        <taxon>Agaricomycotina</taxon>
        <taxon>Agaricomycetes</taxon>
        <taxon>Agaricomycetidae</taxon>
        <taxon>Agaricales</taxon>
        <taxon>Agaricineae</taxon>
        <taxon>Hymenogastraceae</taxon>
        <taxon>Gymnopilus</taxon>
    </lineage>
</organism>
<keyword evidence="2 4" id="KW-0479">Metal-binding</keyword>
<proteinExistence type="inferred from homology"/>
<reference evidence="6 7" key="1">
    <citation type="journal article" date="2018" name="Evol. Lett.">
        <title>Horizontal gene cluster transfer increased hallucinogenic mushroom diversity.</title>
        <authorList>
            <person name="Reynolds H.T."/>
            <person name="Vijayakumar V."/>
            <person name="Gluck-Thaler E."/>
            <person name="Korotkin H.B."/>
            <person name="Matheny P.B."/>
            <person name="Slot J.C."/>
        </authorList>
    </citation>
    <scope>NUCLEOTIDE SEQUENCE [LARGE SCALE GENOMIC DNA]</scope>
    <source>
        <strain evidence="6 7">SRW20</strain>
    </source>
</reference>
<evidence type="ECO:0000256" key="1">
    <source>
        <dbReference type="ARBA" id="ARBA00006217"/>
    </source>
</evidence>
<dbReference type="PANTHER" id="PTHR43175">
    <property type="entry name" value="CARBONIC ANHYDRASE"/>
    <property type="match status" value="1"/>
</dbReference>
<gene>
    <name evidence="6" type="ORF">CVT26_006960</name>
</gene>
<feature type="binding site" evidence="4">
    <location>
        <position position="37"/>
    </location>
    <ligand>
        <name>Zn(2+)</name>
        <dbReference type="ChEBI" id="CHEBI:29105"/>
    </ligand>
</feature>
<comment type="catalytic activity">
    <reaction evidence="5">
        <text>hydrogencarbonate + H(+) = CO2 + H2O</text>
        <dbReference type="Rhea" id="RHEA:10748"/>
        <dbReference type="ChEBI" id="CHEBI:15377"/>
        <dbReference type="ChEBI" id="CHEBI:15378"/>
        <dbReference type="ChEBI" id="CHEBI:16526"/>
        <dbReference type="ChEBI" id="CHEBI:17544"/>
        <dbReference type="EC" id="4.2.1.1"/>
    </reaction>
</comment>
<evidence type="ECO:0000256" key="3">
    <source>
        <dbReference type="ARBA" id="ARBA00022833"/>
    </source>
</evidence>
<dbReference type="Gene3D" id="3.40.1050.10">
    <property type="entry name" value="Carbonic anhydrase"/>
    <property type="match status" value="1"/>
</dbReference>
<dbReference type="AlphaFoldDB" id="A0A409W685"/>
<dbReference type="SUPFAM" id="SSF53056">
    <property type="entry name" value="beta-carbonic anhydrase, cab"/>
    <property type="match status" value="1"/>
</dbReference>
<keyword evidence="3 4" id="KW-0862">Zinc</keyword>
<evidence type="ECO:0000256" key="2">
    <source>
        <dbReference type="ARBA" id="ARBA00022723"/>
    </source>
</evidence>
<feature type="binding site" evidence="4">
    <location>
        <position position="92"/>
    </location>
    <ligand>
        <name>Zn(2+)</name>
        <dbReference type="ChEBI" id="CHEBI:29105"/>
    </ligand>
</feature>
<dbReference type="EC" id="4.2.1.1" evidence="5"/>
<dbReference type="GO" id="GO:0004089">
    <property type="term" value="F:carbonate dehydratase activity"/>
    <property type="evidence" value="ECO:0007669"/>
    <property type="project" value="UniProtKB-UniRule"/>
</dbReference>
<evidence type="ECO:0000256" key="4">
    <source>
        <dbReference type="PIRSR" id="PIRSR601765-1"/>
    </source>
</evidence>
<comment type="similarity">
    <text evidence="1 5">Belongs to the beta-class carbonic anhydrase family.</text>
</comment>
<comment type="caution">
    <text evidence="6">The sequence shown here is derived from an EMBL/GenBank/DDBJ whole genome shotgun (WGS) entry which is preliminary data.</text>
</comment>
<dbReference type="InterPro" id="IPR001765">
    <property type="entry name" value="Carbonic_anhydrase"/>
</dbReference>
<evidence type="ECO:0000256" key="5">
    <source>
        <dbReference type="RuleBase" id="RU003956"/>
    </source>
</evidence>
<sequence length="179" mass="19595">MAAQDTFPNHNAEWAASFNKGHLTLGQPTKKMVIVACMDTRIDPAKQLGIDLGEALVIRNAGASTREALRSIVISQRLLGVREVAVVHHTDCGQFTFTNESITEQVKSEAKGNSTITKAVDDLQFLNYYSNVDESVTGDVKFLKESPLLVEGTLITGWVYDVYTGKVMSLVVHSLIVRA</sequence>
<dbReference type="OrthoDB" id="10248475at2759"/>
<comment type="cofactor">
    <cofactor evidence="4">
        <name>Zn(2+)</name>
        <dbReference type="ChEBI" id="CHEBI:29105"/>
    </cofactor>
    <text evidence="4">Binds 1 zinc ion per subunit.</text>
</comment>
<dbReference type="InterPro" id="IPR036874">
    <property type="entry name" value="Carbonic_anhydrase_sf"/>
</dbReference>
<dbReference type="InParanoid" id="A0A409W685"/>
<dbReference type="PANTHER" id="PTHR43175:SF3">
    <property type="entry name" value="CARBON DISULFIDE HYDROLASE"/>
    <property type="match status" value="1"/>
</dbReference>
<evidence type="ECO:0000313" key="7">
    <source>
        <dbReference type="Proteomes" id="UP000284706"/>
    </source>
</evidence>
<keyword evidence="7" id="KW-1185">Reference proteome</keyword>
<dbReference type="Pfam" id="PF00484">
    <property type="entry name" value="Pro_CA"/>
    <property type="match status" value="1"/>
</dbReference>
<comment type="function">
    <text evidence="5">Reversible hydration of carbon dioxide.</text>
</comment>
<dbReference type="SMART" id="SM00947">
    <property type="entry name" value="Pro_CA"/>
    <property type="match status" value="1"/>
</dbReference>
<keyword evidence="5" id="KW-0456">Lyase</keyword>
<accession>A0A409W685</accession>
<dbReference type="Proteomes" id="UP000284706">
    <property type="component" value="Unassembled WGS sequence"/>
</dbReference>
<dbReference type="CDD" id="cd03379">
    <property type="entry name" value="beta_CA_cladeD"/>
    <property type="match status" value="1"/>
</dbReference>
<feature type="binding site" evidence="4">
    <location>
        <position position="89"/>
    </location>
    <ligand>
        <name>Zn(2+)</name>
        <dbReference type="ChEBI" id="CHEBI:29105"/>
    </ligand>
</feature>
<evidence type="ECO:0000313" key="6">
    <source>
        <dbReference type="EMBL" id="PPQ74021.1"/>
    </source>
</evidence>
<dbReference type="STRING" id="231916.A0A409W685"/>
<dbReference type="EMBL" id="NHYE01005369">
    <property type="protein sequence ID" value="PPQ74021.1"/>
    <property type="molecule type" value="Genomic_DNA"/>
</dbReference>